<dbReference type="EMBL" id="BK015301">
    <property type="protein sequence ID" value="DAE00203.1"/>
    <property type="molecule type" value="Genomic_DNA"/>
</dbReference>
<keyword evidence="1" id="KW-0240">DNA-directed RNA polymerase</keyword>
<name>A0A8S5P176_9CAUD</name>
<evidence type="ECO:0000313" key="1">
    <source>
        <dbReference type="EMBL" id="DAE00203.1"/>
    </source>
</evidence>
<keyword evidence="1" id="KW-0804">Transcription</keyword>
<organism evidence="1">
    <name type="scientific">Myoviridae sp. ctLnO19</name>
    <dbReference type="NCBI Taxonomy" id="2825085"/>
    <lineage>
        <taxon>Viruses</taxon>
        <taxon>Duplodnaviria</taxon>
        <taxon>Heunggongvirae</taxon>
        <taxon>Uroviricota</taxon>
        <taxon>Caudoviricetes</taxon>
    </lineage>
</organism>
<accession>A0A8S5P176</accession>
<protein>
    <submittedName>
        <fullName evidence="1">Bifunctional DNA-directed RNA polymerase subunit beta/beta</fullName>
    </submittedName>
</protein>
<sequence length="374" mass="42840">MQSNALTQHYVINGCQPNSIQTGVEQEYGNYTYSIKTEHNIQKIVAIVDRYLPTDYNGIKLNPQRIVIYQTFDNNGNKPLYGIIDINKLSINHTKFGFEFKPTSNVDMIRVGNSIPKGTVLYDTPAKDNIGNYMMGRDLNTVYSSLEGTIEDSILISKEIVPYFKTKVYATRTIELGEKDYPLNLYGSDEIYKIMPDIGEYCKPTGNAYSGIIMAKREYRPELLPITFTKTKTRIYDPINDTPLDGNGSNARVVDIIVYKQNKAANSLAPEVMQQIDKYADAYLDFCNRILKEYRIIQSQNQWQAEFTDEFDQLIRHCMAMTNEPLPDEKLQRTSIQKVTNFNRKLDNVVITVVTEVEKELGPGFKVTDLEVKY</sequence>
<reference evidence="1" key="1">
    <citation type="journal article" date="2021" name="Proc. Natl. Acad. Sci. U.S.A.">
        <title>A Catalog of Tens of Thousands of Viruses from Human Metagenomes Reveals Hidden Associations with Chronic Diseases.</title>
        <authorList>
            <person name="Tisza M.J."/>
            <person name="Buck C.B."/>
        </authorList>
    </citation>
    <scope>NUCLEOTIDE SEQUENCE</scope>
    <source>
        <strain evidence="1">CtLnO19</strain>
    </source>
</reference>
<dbReference type="GO" id="GO:0000428">
    <property type="term" value="C:DNA-directed RNA polymerase complex"/>
    <property type="evidence" value="ECO:0007669"/>
    <property type="project" value="UniProtKB-KW"/>
</dbReference>
<proteinExistence type="predicted"/>